<accession>A0ABM1TAQ0</accession>
<protein>
    <submittedName>
        <fullName evidence="4">UHRF1-binding protein 1-like</fullName>
    </submittedName>
</protein>
<feature type="region of interest" description="Disordered" evidence="2">
    <location>
        <begin position="669"/>
        <end position="707"/>
    </location>
</feature>
<organism evidence="3 4">
    <name type="scientific">Limulus polyphemus</name>
    <name type="common">Atlantic horseshoe crab</name>
    <dbReference type="NCBI Taxonomy" id="6850"/>
    <lineage>
        <taxon>Eukaryota</taxon>
        <taxon>Metazoa</taxon>
        <taxon>Ecdysozoa</taxon>
        <taxon>Arthropoda</taxon>
        <taxon>Chelicerata</taxon>
        <taxon>Merostomata</taxon>
        <taxon>Xiphosura</taxon>
        <taxon>Limulidae</taxon>
        <taxon>Limulus</taxon>
    </lineage>
</organism>
<name>A0ABM1TAQ0_LIMPO</name>
<keyword evidence="3" id="KW-1185">Reference proteome</keyword>
<reference evidence="4" key="1">
    <citation type="submission" date="2025-08" db="UniProtKB">
        <authorList>
            <consortium name="RefSeq"/>
        </authorList>
    </citation>
    <scope>IDENTIFICATION</scope>
    <source>
        <tissue evidence="4">Muscle</tissue>
    </source>
</reference>
<dbReference type="Pfam" id="PF24917">
    <property type="entry name" value="BLTP3A_B"/>
    <property type="match status" value="3"/>
</dbReference>
<evidence type="ECO:0000256" key="1">
    <source>
        <dbReference type="SAM" id="Coils"/>
    </source>
</evidence>
<dbReference type="RefSeq" id="XP_022252956.1">
    <property type="nucleotide sequence ID" value="XM_022397248.1"/>
</dbReference>
<feature type="compositionally biased region" description="Polar residues" evidence="2">
    <location>
        <begin position="870"/>
        <end position="887"/>
    </location>
</feature>
<feature type="compositionally biased region" description="Low complexity" evidence="2">
    <location>
        <begin position="851"/>
        <end position="861"/>
    </location>
</feature>
<sequence length="1339" mass="149065">METCEELRPVMPSASRPSYSSGGKYGFSDRVIDGMSVTVNSVIITFRSPAFQASFQISRLLVESRTPSWKKEDLRLTRIKHPEKREILLFKQIEWQVLRIEAKAVGNTALLGHPNVTLTPLRLITNQACCRITVKKKLNDCSIIGTRLVMILDDLLWVLTDAQLIAALHFMQSLKDLVQRATQRAQKLKAVQKLASQSDAVLQSQAQSQYTVKPKADVSQAVTPLTRLFNHYDVIETSCHLYSGMIELHLCDDLDPKGRSGCENLKNGGALQISLQKLVIDYYPYHCAMGSRDHWLRYNEPSTGRNAWVQQLLSLFQNRIQAFYQADLAESGKPGHAPVFRAPPHGVQSGYKQSSSSSAESRSHLPSSSPEGSRSSSLYPLRKSSARWSLKHMMSCCVILRIEDFSVHNISTSSKSRSRTTPGKFLASDRTTILLPPDMKAVHLEMTYYYFPGDLDFPVPSPYVHMHLGPVYGTYDSQTVLWLNAFFLNIQNSMVPAAPPPPVASPPSVDVRFEALMSKVIFPCDQSYPHQLEWPQALHLQASRIVATNRRLGDHASKSHLSQCLETFSEGTLLYENNTYPWRMGDFKPIPEGLLEYVIGKSTLSGNSEEGASPTLSNKGFLNSDDKIVWSVHLDPFWADFVSGEMGKRRPQTFIDALPLTIWLYGQQNGSSTRTSSPDNRHGKDVTDNTTDKKTDPKSLGDAKPEVESADAKTYMVLHVHSIVNVQMTHHQYIFLLRVLDTISETNTQLANDVINILGEEMPSSMCIAAFWPRVDLSLLLQNIKQYTATSGSDDLVSLLKSPSQSEIHLFPASQEPSLAEDASKKEYVPTSSFNEVPVVVNLPKSHSDSVLSFHSSSTTPPLTPPADASCSTIENTSEPLQRGIQSSRKAVKKGLTNIMASIDSVMTRGSPQWSEHNEENSSVADDDTLSVRSDFSSDSDQMFVVGLDTAGSEEDINVFPTKSHTSVDVEIADDAQELSGSNNDDSSNSEKKNDIQISRVTLKFEGVETVVLFVGASSSVLLKTCHLEVEEDSAISWESFQNHFSSKSRSWKNSQSNNLKGKFKLILRFDQGSAATSCYQEAGDIGYLTCLVQNIDLDVLMSSCSGIGAFLKDEIVTETVPSRILIDSLKIKLKDDQFSSVSTQAQPLPMCINLPGCLIERTKENIIRILPLPPGVDFASVLGADKKESGGDDAKSGLEDLTFDPNKLKRYYNVSKFYTSTKKTMDLSEVHVFSDTSHLTSLDEVDNKENLSSENEKLRLKLTALIGVKRENELLKEQMNQILSVQGKEEIEQQLVLAQDEIRRLEEEKRSLMETMQVLQEELNKAELEKQRKCFSGC</sequence>
<feature type="compositionally biased region" description="Low complexity" evidence="2">
    <location>
        <begin position="348"/>
        <end position="378"/>
    </location>
</feature>
<feature type="compositionally biased region" description="Polar residues" evidence="2">
    <location>
        <begin position="669"/>
        <end position="678"/>
    </location>
</feature>
<evidence type="ECO:0000256" key="2">
    <source>
        <dbReference type="SAM" id="MobiDB-lite"/>
    </source>
</evidence>
<feature type="region of interest" description="Disordered" evidence="2">
    <location>
        <begin position="1"/>
        <end position="21"/>
    </location>
</feature>
<dbReference type="PANTHER" id="PTHR22774:SF11">
    <property type="entry name" value="CHOREIN N-TERMINAL DOMAIN-CONTAINING PROTEIN"/>
    <property type="match status" value="1"/>
</dbReference>
<feature type="compositionally biased region" description="Basic and acidic residues" evidence="2">
    <location>
        <begin position="679"/>
        <end position="707"/>
    </location>
</feature>
<feature type="region of interest" description="Disordered" evidence="2">
    <location>
        <begin position="335"/>
        <end position="378"/>
    </location>
</feature>
<evidence type="ECO:0000313" key="4">
    <source>
        <dbReference type="RefSeq" id="XP_022252956.1"/>
    </source>
</evidence>
<evidence type="ECO:0000313" key="3">
    <source>
        <dbReference type="Proteomes" id="UP000694941"/>
    </source>
</evidence>
<dbReference type="Proteomes" id="UP000694941">
    <property type="component" value="Unplaced"/>
</dbReference>
<feature type="coiled-coil region" evidence="1">
    <location>
        <begin position="1289"/>
        <end position="1330"/>
    </location>
</feature>
<dbReference type="InterPro" id="IPR026728">
    <property type="entry name" value="BLTP3A/B"/>
</dbReference>
<dbReference type="GeneID" id="106468882"/>
<gene>
    <name evidence="4" type="primary">LOC106468882</name>
</gene>
<keyword evidence="1" id="KW-0175">Coiled coil</keyword>
<dbReference type="PANTHER" id="PTHR22774">
    <property type="entry name" value="CHOREIN N-TERMINAL DOMAIN-CONTAINING PROTEIN"/>
    <property type="match status" value="1"/>
</dbReference>
<feature type="region of interest" description="Disordered" evidence="2">
    <location>
        <begin position="851"/>
        <end position="887"/>
    </location>
</feature>
<feature type="region of interest" description="Disordered" evidence="2">
    <location>
        <begin position="907"/>
        <end position="932"/>
    </location>
</feature>
<proteinExistence type="predicted"/>